<name>A0A917JDI9_9ENTE</name>
<feature type="transmembrane region" description="Helical" evidence="1">
    <location>
        <begin position="313"/>
        <end position="338"/>
    </location>
</feature>
<keyword evidence="4" id="KW-1185">Reference proteome</keyword>
<accession>A0A917JDI9</accession>
<sequence>MIEQLKQSMYQIHKNLKLYLESVFFLRMLRVLIALPLLSYLFLQILNVTGLSSITENTIFEVLRHPVALVVLLVLGLTSIFFIYYEQAYYFMLAHLQDTQEPYRLKTIIQKLNNKARYIINIQSVVFLIYFILILPIASIGMSPGLASNLYIPHFITDELLKFNGGWLIYFGVFALIIYLSLRLIFVVPYFVVEKEATILQAVKKSWQHTRKKSITNILYLGIIVGLYALAIGTLTGVLLIPLMIIERILPVAAPVVAGITLTFLQIVLFFSFGLLQGVFANVLYRLAYNRTGAPSAIKRDTKSFFFRPWSKILYPILAIVFISTVVGNTVSLTKILYQPTTQIIAHRGYMAEGVENTIGSLRAAKTAKADFVEMDIQQTKDQQFVVIHDANLGRLANRPERIQDLTLAQLQEIQVSAGGHSDFIPSFEDYLAVAKEIDMKLVVELKLHGDESDDMEEKFVEILQKADVTKEYIVQSLDETTVARVKELDPEIKTGYLVALNIGNLPKTSADMVVIEEFSLNQRLMEQARDQGKGIMVWTVNQENLVRRAFGLNVDGIITNEPSKAFAIRETFDQERTLAQRVQELLE</sequence>
<reference evidence="3" key="2">
    <citation type="submission" date="2020-09" db="EMBL/GenBank/DDBJ databases">
        <authorList>
            <person name="Sun Q."/>
            <person name="Sedlacek I."/>
        </authorList>
    </citation>
    <scope>NUCLEOTIDE SEQUENCE</scope>
    <source>
        <strain evidence="3">CCM 8433</strain>
    </source>
</reference>
<feature type="transmembrane region" description="Helical" evidence="1">
    <location>
        <begin position="214"/>
        <end position="246"/>
    </location>
</feature>
<keyword evidence="1" id="KW-1133">Transmembrane helix</keyword>
<dbReference type="Pfam" id="PF10110">
    <property type="entry name" value="GPDPase_memb"/>
    <property type="match status" value="1"/>
</dbReference>
<feature type="transmembrane region" description="Helical" evidence="1">
    <location>
        <begin position="167"/>
        <end position="193"/>
    </location>
</feature>
<comment type="caution">
    <text evidence="3">The sequence shown here is derived from an EMBL/GenBank/DDBJ whole genome shotgun (WGS) entry which is preliminary data.</text>
</comment>
<dbReference type="GO" id="GO:0008081">
    <property type="term" value="F:phosphoric diester hydrolase activity"/>
    <property type="evidence" value="ECO:0007669"/>
    <property type="project" value="InterPro"/>
</dbReference>
<dbReference type="InterPro" id="IPR017946">
    <property type="entry name" value="PLC-like_Pdiesterase_TIM-brl"/>
</dbReference>
<keyword evidence="1" id="KW-0812">Transmembrane</keyword>
<reference evidence="3" key="1">
    <citation type="journal article" date="2014" name="Int. J. Syst. Evol. Microbiol.">
        <title>Complete genome sequence of Corynebacterium casei LMG S-19264T (=DSM 44701T), isolated from a smear-ripened cheese.</title>
        <authorList>
            <consortium name="US DOE Joint Genome Institute (JGI-PGF)"/>
            <person name="Walter F."/>
            <person name="Albersmeier A."/>
            <person name="Kalinowski J."/>
            <person name="Ruckert C."/>
        </authorList>
    </citation>
    <scope>NUCLEOTIDE SEQUENCE</scope>
    <source>
        <strain evidence="3">CCM 8433</strain>
    </source>
</reference>
<dbReference type="PANTHER" id="PTHR46211">
    <property type="entry name" value="GLYCEROPHOSPHORYL DIESTER PHOSPHODIESTERASE"/>
    <property type="match status" value="1"/>
</dbReference>
<dbReference type="InterPro" id="IPR018476">
    <property type="entry name" value="GlyceroP-diester-Pdiesterase_M"/>
</dbReference>
<dbReference type="AlphaFoldDB" id="A0A917JDI9"/>
<dbReference type="EMBL" id="BMDT01000002">
    <property type="protein sequence ID" value="GGI65228.1"/>
    <property type="molecule type" value="Genomic_DNA"/>
</dbReference>
<feature type="transmembrane region" description="Helical" evidence="1">
    <location>
        <begin position="24"/>
        <end position="46"/>
    </location>
</feature>
<dbReference type="InterPro" id="IPR030395">
    <property type="entry name" value="GP_PDE_dom"/>
</dbReference>
<dbReference type="Pfam" id="PF03009">
    <property type="entry name" value="GDPD"/>
    <property type="match status" value="1"/>
</dbReference>
<keyword evidence="1" id="KW-0472">Membrane</keyword>
<evidence type="ECO:0000259" key="2">
    <source>
        <dbReference type="PROSITE" id="PS51704"/>
    </source>
</evidence>
<dbReference type="PROSITE" id="PS51704">
    <property type="entry name" value="GP_PDE"/>
    <property type="match status" value="1"/>
</dbReference>
<dbReference type="Proteomes" id="UP000622610">
    <property type="component" value="Unassembled WGS sequence"/>
</dbReference>
<dbReference type="PANTHER" id="PTHR46211:SF8">
    <property type="entry name" value="PHOSPHODIESTERASE"/>
    <property type="match status" value="1"/>
</dbReference>
<evidence type="ECO:0000313" key="4">
    <source>
        <dbReference type="Proteomes" id="UP000622610"/>
    </source>
</evidence>
<feature type="transmembrane region" description="Helical" evidence="1">
    <location>
        <begin position="252"/>
        <end position="276"/>
    </location>
</feature>
<feature type="domain" description="GP-PDE" evidence="2">
    <location>
        <begin position="342"/>
        <end position="570"/>
    </location>
</feature>
<gene>
    <name evidence="3" type="ORF">GCM10011482_08820</name>
</gene>
<feature type="transmembrane region" description="Helical" evidence="1">
    <location>
        <begin position="66"/>
        <end position="85"/>
    </location>
</feature>
<dbReference type="GO" id="GO:0006629">
    <property type="term" value="P:lipid metabolic process"/>
    <property type="evidence" value="ECO:0007669"/>
    <property type="project" value="InterPro"/>
</dbReference>
<dbReference type="Gene3D" id="3.20.20.190">
    <property type="entry name" value="Phosphatidylinositol (PI) phosphodiesterase"/>
    <property type="match status" value="1"/>
</dbReference>
<evidence type="ECO:0000313" key="3">
    <source>
        <dbReference type="EMBL" id="GGI65228.1"/>
    </source>
</evidence>
<dbReference type="SUPFAM" id="SSF51695">
    <property type="entry name" value="PLC-like phosphodiesterases"/>
    <property type="match status" value="1"/>
</dbReference>
<dbReference type="CDD" id="cd08579">
    <property type="entry name" value="GDPD_memb_like"/>
    <property type="match status" value="1"/>
</dbReference>
<feature type="transmembrane region" description="Helical" evidence="1">
    <location>
        <begin position="125"/>
        <end position="147"/>
    </location>
</feature>
<protein>
    <submittedName>
        <fullName evidence="3">Glycerophosphoryl diester phosphodiesterase</fullName>
    </submittedName>
</protein>
<organism evidence="3 4">
    <name type="scientific">Enterococcus alcedinis</name>
    <dbReference type="NCBI Taxonomy" id="1274384"/>
    <lineage>
        <taxon>Bacteria</taxon>
        <taxon>Bacillati</taxon>
        <taxon>Bacillota</taxon>
        <taxon>Bacilli</taxon>
        <taxon>Lactobacillales</taxon>
        <taxon>Enterococcaceae</taxon>
        <taxon>Enterococcus</taxon>
    </lineage>
</organism>
<proteinExistence type="predicted"/>
<dbReference type="RefSeq" id="WP_188367062.1">
    <property type="nucleotide sequence ID" value="NZ_BMDT01000002.1"/>
</dbReference>
<evidence type="ECO:0000256" key="1">
    <source>
        <dbReference type="SAM" id="Phobius"/>
    </source>
</evidence>